<dbReference type="InterPro" id="IPR011333">
    <property type="entry name" value="SKP1/BTB/POZ_sf"/>
</dbReference>
<evidence type="ECO:0000259" key="2">
    <source>
        <dbReference type="PROSITE" id="PS50097"/>
    </source>
</evidence>
<evidence type="ECO:0000256" key="1">
    <source>
        <dbReference type="ARBA" id="ARBA00006497"/>
    </source>
</evidence>
<reference evidence="3 4" key="1">
    <citation type="submission" date="2014-10" db="EMBL/GenBank/DDBJ databases">
        <title>Pan-genome analysis of Brazilian lineage A amoebal mimiviruses.</title>
        <authorList>
            <person name="Assis F.L."/>
            <person name="Abrahao J.S."/>
            <person name="Kroon E.G."/>
            <person name="Dornas F.P."/>
            <person name="Andrade K.R."/>
            <person name="Borato P.V.M."/>
            <person name="Pilotto M.R."/>
            <person name="Benamar S."/>
            <person name="LaScola B."/>
            <person name="Colson P."/>
        </authorList>
    </citation>
    <scope>NUCLEOTIDE SEQUENCE [LARGE SCALE GENOMIC DNA]</scope>
    <source>
        <strain evidence="3 4">Oyster</strain>
    </source>
</reference>
<organismHost>
    <name type="scientific">Acanthamoeba polyphaga</name>
    <name type="common">Amoeba</name>
    <dbReference type="NCBI Taxonomy" id="5757"/>
</organismHost>
<evidence type="ECO:0000313" key="3">
    <source>
        <dbReference type="EMBL" id="AKI79460.1"/>
    </source>
</evidence>
<proteinExistence type="inferred from homology"/>
<dbReference type="Gene3D" id="3.30.710.10">
    <property type="entry name" value="Potassium Channel Kv1.1, Chain A"/>
    <property type="match status" value="1"/>
</dbReference>
<dbReference type="SUPFAM" id="SSF54695">
    <property type="entry name" value="POZ domain"/>
    <property type="match status" value="1"/>
</dbReference>
<dbReference type="EMBL" id="KM982401">
    <property type="protein sequence ID" value="AKI79460.1"/>
    <property type="molecule type" value="Genomic_DNA"/>
</dbReference>
<organism evidence="3 4">
    <name type="scientific">Acanthamoeba polyphaga mimivirus</name>
    <name type="common">APMV</name>
    <dbReference type="NCBI Taxonomy" id="212035"/>
    <lineage>
        <taxon>Viruses</taxon>
        <taxon>Varidnaviria</taxon>
        <taxon>Bamfordvirae</taxon>
        <taxon>Nucleocytoviricota</taxon>
        <taxon>Megaviricetes</taxon>
        <taxon>Imitervirales</taxon>
        <taxon>Mimiviridae</taxon>
        <taxon>Megamimivirinae</taxon>
        <taxon>Mimivirus</taxon>
        <taxon>Mimivirus bradfordmassiliense</taxon>
    </lineage>
</organism>
<name>A0A0G2Y199_MIMIV</name>
<evidence type="ECO:0000313" key="4">
    <source>
        <dbReference type="Proteomes" id="UP000241474"/>
    </source>
</evidence>
<sequence length="488" mass="57817">MSDNIDSKICTVYTTDGHFQMTYQTIKENDFFKNIFEIVDSICVRMNSVEFEYVAQYLRKEIPKDILINFAYVVKNFGIDFENIVYFNIGGKIFSFEKDFVTKKFKYFERFIVNYPGLGPDYTSILIDKSYNKFQQVLDFVKNQKCPINNDLEIELEYYGWIPNENIKEFIDISHFNFIHEGYESFVNHLDQPKYVVSKHSVINDGDKNIYQANIHTMGHVIIVLCLKNNIKKADLLSKIHVCFQKENEKVPGEENYRSLTNYHLLRKNKHQIIIREALSSQYGDFITYNFNMKISKDLEIDSIKFYCINNGNIRDYYDIPNKKIIEYGKDESIDKINIKLHDLIFSVENSKFSCNYLLNRGINKKIVMDYIFKKDGYVIDYLLFEIPTEIEVSHIELKSRDEIICVSKLEEITLVPPLNRYPNTGSRKIVPVLSNRPTKLYRINKLYNKKLNVNFLLSHEMFCEIVIVLKEPSSGWLKLKYQYMNYY</sequence>
<protein>
    <submittedName>
        <fullName evidence="3">Putative BTB/POZ domain-containing protein</fullName>
    </submittedName>
</protein>
<dbReference type="Proteomes" id="UP000241474">
    <property type="component" value="Segment"/>
</dbReference>
<dbReference type="PROSITE" id="PS50097">
    <property type="entry name" value="BTB"/>
    <property type="match status" value="1"/>
</dbReference>
<feature type="domain" description="BTB" evidence="2">
    <location>
        <begin position="83"/>
        <end position="150"/>
    </location>
</feature>
<accession>A0A0G2Y199</accession>
<comment type="similarity">
    <text evidence="1">Belongs to the mimivirus BTB/WD family.</text>
</comment>
<dbReference type="InterPro" id="IPR000210">
    <property type="entry name" value="BTB/POZ_dom"/>
</dbReference>